<keyword evidence="1" id="KW-0328">Glycosyltransferase</keyword>
<evidence type="ECO:0000259" key="3">
    <source>
        <dbReference type="Pfam" id="PF00534"/>
    </source>
</evidence>
<dbReference type="InterPro" id="IPR001296">
    <property type="entry name" value="Glyco_trans_1"/>
</dbReference>
<comment type="caution">
    <text evidence="5">The sequence shown here is derived from an EMBL/GenBank/DDBJ whole genome shotgun (WGS) entry which is preliminary data.</text>
</comment>
<dbReference type="Pfam" id="PF00534">
    <property type="entry name" value="Glycos_transf_1"/>
    <property type="match status" value="1"/>
</dbReference>
<accession>A0ABW8J1K3</accession>
<dbReference type="RefSeq" id="WP_284396064.1">
    <property type="nucleotide sequence ID" value="NZ_BSNQ01000003.1"/>
</dbReference>
<keyword evidence="6" id="KW-1185">Reference proteome</keyword>
<dbReference type="EMBL" id="JADIKG010000013">
    <property type="protein sequence ID" value="MFK2874981.1"/>
    <property type="molecule type" value="Genomic_DNA"/>
</dbReference>
<sequence>MRIAMLTNAYPYHPGEQFIEDEIEYWTKNKDAQVTVLPAVATGTPRSVPNGISIELEMARSTALGRWWFMLTALFSAMFRNELGYLRRSRKIGVYTVLRALLHTSKVIEQAKSLERYVWIHGPIDVAYCYWNETQSYAAVLAKRKGLVRKVVSRVHGIDLYETRRAYAYMPLKRQFIHAYDRIFALSEEAKSYLAETYGASASNVKVGPLGVPLPDILSAPSADGVLHIVSVSFCLPVKRLDRIVEALCLFAGQHNQIKTTWTHIGGGPLLEKIRQLAETKMTGIDNISFEFMGELPNSTIKKYYLGTPVDLFINTSESEGIPVSIMEAMSAGVPAIAPDVGGISNLVSSRCGVLLSKSPSSQEIADAIDKLALHTQREVMRMNARKVIEDSFSSARNYSRFVADVLAIGSVQEEVERSYYDQRVQRAGPPHKGGNYDAY</sequence>
<dbReference type="InterPro" id="IPR028098">
    <property type="entry name" value="Glyco_trans_4-like_N"/>
</dbReference>
<dbReference type="SUPFAM" id="SSF53756">
    <property type="entry name" value="UDP-Glycosyltransferase/glycogen phosphorylase"/>
    <property type="match status" value="1"/>
</dbReference>
<evidence type="ECO:0000256" key="1">
    <source>
        <dbReference type="ARBA" id="ARBA00022676"/>
    </source>
</evidence>
<dbReference type="Proteomes" id="UP001620405">
    <property type="component" value="Unassembled WGS sequence"/>
</dbReference>
<dbReference type="PANTHER" id="PTHR12526:SF629">
    <property type="entry name" value="TEICHURONIC ACID BIOSYNTHESIS GLYCOSYLTRANSFERASE TUAH-RELATED"/>
    <property type="match status" value="1"/>
</dbReference>
<gene>
    <name evidence="5" type="ORF">ISP13_15670</name>
</gene>
<evidence type="ECO:0000259" key="4">
    <source>
        <dbReference type="Pfam" id="PF13439"/>
    </source>
</evidence>
<organism evidence="5 6">
    <name type="scientific">Dyella lipolytica</name>
    <dbReference type="NCBI Taxonomy" id="1867835"/>
    <lineage>
        <taxon>Bacteria</taxon>
        <taxon>Pseudomonadati</taxon>
        <taxon>Pseudomonadota</taxon>
        <taxon>Gammaproteobacteria</taxon>
        <taxon>Lysobacterales</taxon>
        <taxon>Rhodanobacteraceae</taxon>
        <taxon>Dyella</taxon>
    </lineage>
</organism>
<dbReference type="Gene3D" id="3.40.50.2000">
    <property type="entry name" value="Glycogen Phosphorylase B"/>
    <property type="match status" value="2"/>
</dbReference>
<proteinExistence type="predicted"/>
<protein>
    <submittedName>
        <fullName evidence="5">Glycosyltransferase</fullName>
    </submittedName>
</protein>
<keyword evidence="2" id="KW-0808">Transferase</keyword>
<reference evidence="5 6" key="1">
    <citation type="submission" date="2020-10" db="EMBL/GenBank/DDBJ databases">
        <title>Phylogeny of dyella-like bacteria.</title>
        <authorList>
            <person name="Fu J."/>
        </authorList>
    </citation>
    <scope>NUCLEOTIDE SEQUENCE [LARGE SCALE GENOMIC DNA]</scope>
    <source>
        <strain evidence="5 6">DHOB07</strain>
    </source>
</reference>
<evidence type="ECO:0000256" key="2">
    <source>
        <dbReference type="ARBA" id="ARBA00022679"/>
    </source>
</evidence>
<dbReference type="Pfam" id="PF13439">
    <property type="entry name" value="Glyco_transf_4"/>
    <property type="match status" value="1"/>
</dbReference>
<feature type="domain" description="Glycosyl transferase family 1" evidence="3">
    <location>
        <begin position="229"/>
        <end position="387"/>
    </location>
</feature>
<evidence type="ECO:0000313" key="6">
    <source>
        <dbReference type="Proteomes" id="UP001620405"/>
    </source>
</evidence>
<name>A0ABW8J1K3_9GAMM</name>
<evidence type="ECO:0000313" key="5">
    <source>
        <dbReference type="EMBL" id="MFK2874981.1"/>
    </source>
</evidence>
<dbReference type="PANTHER" id="PTHR12526">
    <property type="entry name" value="GLYCOSYLTRANSFERASE"/>
    <property type="match status" value="1"/>
</dbReference>
<feature type="domain" description="Glycosyltransferase subfamily 4-like N-terminal" evidence="4">
    <location>
        <begin position="123"/>
        <end position="213"/>
    </location>
</feature>